<evidence type="ECO:0000313" key="12">
    <source>
        <dbReference type="Proteomes" id="UP000224854"/>
    </source>
</evidence>
<dbReference type="GO" id="GO:0004497">
    <property type="term" value="F:monooxygenase activity"/>
    <property type="evidence" value="ECO:0007669"/>
    <property type="project" value="UniProtKB-KW"/>
</dbReference>
<reference evidence="11 12" key="1">
    <citation type="submission" date="2017-06" db="EMBL/GenBank/DDBJ databases">
        <title>Ant-infecting Ophiocordyceps genomes reveal a high diversity of potential behavioral manipulation genes and a possible major role for enterotoxins.</title>
        <authorList>
            <person name="De Bekker C."/>
            <person name="Evans H.C."/>
            <person name="Brachmann A."/>
            <person name="Hughes D.P."/>
        </authorList>
    </citation>
    <scope>NUCLEOTIDE SEQUENCE [LARGE SCALE GENOMIC DNA]</scope>
    <source>
        <strain evidence="11 12">1348a</strain>
    </source>
</reference>
<dbReference type="InterPro" id="IPR036396">
    <property type="entry name" value="Cyt_P450_sf"/>
</dbReference>
<evidence type="ECO:0000256" key="8">
    <source>
        <dbReference type="ARBA" id="ARBA00023004"/>
    </source>
</evidence>
<dbReference type="GO" id="GO:0016020">
    <property type="term" value="C:membrane"/>
    <property type="evidence" value="ECO:0007669"/>
    <property type="project" value="UniProtKB-SubCell"/>
</dbReference>
<dbReference type="GO" id="GO:0016705">
    <property type="term" value="F:oxidoreductase activity, acting on paired donors, with incorporation or reduction of molecular oxygen"/>
    <property type="evidence" value="ECO:0007669"/>
    <property type="project" value="InterPro"/>
</dbReference>
<accession>A0A2C5XDB9</accession>
<name>A0A2C5XDB9_9HYPO</name>
<dbReference type="Pfam" id="PF00067">
    <property type="entry name" value="p450"/>
    <property type="match status" value="1"/>
</dbReference>
<keyword evidence="8" id="KW-0408">Iron</keyword>
<gene>
    <name evidence="11" type="ORF">CDD82_3091</name>
</gene>
<evidence type="ECO:0000256" key="3">
    <source>
        <dbReference type="ARBA" id="ARBA00010617"/>
    </source>
</evidence>
<comment type="subcellular location">
    <subcellularLocation>
        <location evidence="2">Membrane</location>
        <topology evidence="2">Single-pass membrane protein</topology>
    </subcellularLocation>
</comment>
<evidence type="ECO:0008006" key="13">
    <source>
        <dbReference type="Google" id="ProtNLM"/>
    </source>
</evidence>
<evidence type="ECO:0000313" key="11">
    <source>
        <dbReference type="EMBL" id="PHH58398.1"/>
    </source>
</evidence>
<keyword evidence="5" id="KW-0479">Metal-binding</keyword>
<evidence type="ECO:0000256" key="5">
    <source>
        <dbReference type="ARBA" id="ARBA00022723"/>
    </source>
</evidence>
<keyword evidence="12" id="KW-1185">Reference proteome</keyword>
<dbReference type="OrthoDB" id="1470350at2759"/>
<dbReference type="GO" id="GO:0020037">
    <property type="term" value="F:heme binding"/>
    <property type="evidence" value="ECO:0007669"/>
    <property type="project" value="InterPro"/>
</dbReference>
<organism evidence="11 12">
    <name type="scientific">Ophiocordyceps australis</name>
    <dbReference type="NCBI Taxonomy" id="1399860"/>
    <lineage>
        <taxon>Eukaryota</taxon>
        <taxon>Fungi</taxon>
        <taxon>Dikarya</taxon>
        <taxon>Ascomycota</taxon>
        <taxon>Pezizomycotina</taxon>
        <taxon>Sordariomycetes</taxon>
        <taxon>Hypocreomycetidae</taxon>
        <taxon>Hypocreales</taxon>
        <taxon>Ophiocordycipitaceae</taxon>
        <taxon>Ophiocordyceps</taxon>
    </lineage>
</organism>
<dbReference type="InterPro" id="IPR001128">
    <property type="entry name" value="Cyt_P450"/>
</dbReference>
<dbReference type="Gene3D" id="1.10.630.10">
    <property type="entry name" value="Cytochrome P450"/>
    <property type="match status" value="1"/>
</dbReference>
<evidence type="ECO:0000256" key="9">
    <source>
        <dbReference type="ARBA" id="ARBA00023033"/>
    </source>
</evidence>
<evidence type="ECO:0000256" key="6">
    <source>
        <dbReference type="ARBA" id="ARBA00022989"/>
    </source>
</evidence>
<dbReference type="AlphaFoldDB" id="A0A2C5XDB9"/>
<proteinExistence type="inferred from homology"/>
<evidence type="ECO:0000256" key="7">
    <source>
        <dbReference type="ARBA" id="ARBA00023002"/>
    </source>
</evidence>
<dbReference type="PANTHER" id="PTHR24287">
    <property type="entry name" value="P450, PUTATIVE (EUROFUNG)-RELATED"/>
    <property type="match status" value="1"/>
</dbReference>
<comment type="similarity">
    <text evidence="3">Belongs to the cytochrome P450 family.</text>
</comment>
<dbReference type="PANTHER" id="PTHR24287:SF17">
    <property type="entry name" value="P450, PUTATIVE (EUROFUNG)-RELATED"/>
    <property type="match status" value="1"/>
</dbReference>
<dbReference type="SUPFAM" id="SSF48264">
    <property type="entry name" value="Cytochrome P450"/>
    <property type="match status" value="1"/>
</dbReference>
<keyword evidence="10" id="KW-0472">Membrane</keyword>
<dbReference type="EMBL" id="NJEU01002276">
    <property type="protein sequence ID" value="PHH58398.1"/>
    <property type="molecule type" value="Genomic_DNA"/>
</dbReference>
<comment type="cofactor">
    <cofactor evidence="1">
        <name>heme</name>
        <dbReference type="ChEBI" id="CHEBI:30413"/>
    </cofactor>
</comment>
<evidence type="ECO:0000256" key="1">
    <source>
        <dbReference type="ARBA" id="ARBA00001971"/>
    </source>
</evidence>
<protein>
    <recommendedName>
        <fullName evidence="13">Cytochrome P450</fullName>
    </recommendedName>
</protein>
<keyword evidence="4" id="KW-0812">Transmembrane</keyword>
<dbReference type="InterPro" id="IPR047146">
    <property type="entry name" value="Cyt_P450_E_CYP52_fungi"/>
</dbReference>
<keyword evidence="6" id="KW-1133">Transmembrane helix</keyword>
<dbReference type="Proteomes" id="UP000224854">
    <property type="component" value="Unassembled WGS sequence"/>
</dbReference>
<comment type="caution">
    <text evidence="11">The sequence shown here is derived from an EMBL/GenBank/DDBJ whole genome shotgun (WGS) entry which is preliminary data.</text>
</comment>
<keyword evidence="7" id="KW-0560">Oxidoreductase</keyword>
<keyword evidence="9" id="KW-0503">Monooxygenase</keyword>
<dbReference type="GO" id="GO:0005506">
    <property type="term" value="F:iron ion binding"/>
    <property type="evidence" value="ECO:0007669"/>
    <property type="project" value="InterPro"/>
</dbReference>
<sequence length="153" mass="17357">MLVKPNTDALAFSKSFDYALYESASRARFGMLERCLPKRKLHQAVAVCRAFIDRHVAAALTKGRSNERPYVFLNELIESGASHDQITEQLLAMILGGRDTSAATLSAMFWILARRPHVVRAIRSELLEFDGRTLTWDELRGLKYLNNVLKESM</sequence>
<evidence type="ECO:0000256" key="4">
    <source>
        <dbReference type="ARBA" id="ARBA00022692"/>
    </source>
</evidence>
<evidence type="ECO:0000256" key="2">
    <source>
        <dbReference type="ARBA" id="ARBA00004167"/>
    </source>
</evidence>
<evidence type="ECO:0000256" key="10">
    <source>
        <dbReference type="ARBA" id="ARBA00023136"/>
    </source>
</evidence>